<comment type="caution">
    <text evidence="3">The sequence shown here is derived from an EMBL/GenBank/DDBJ whole genome shotgun (WGS) entry which is preliminary data.</text>
</comment>
<accession>A0A4T3F286</accession>
<dbReference type="Proteomes" id="UP000309389">
    <property type="component" value="Unassembled WGS sequence"/>
</dbReference>
<gene>
    <name evidence="3" type="ORF">E5222_02490</name>
</gene>
<feature type="chain" id="PRO_5020370805" evidence="1">
    <location>
        <begin position="26"/>
        <end position="271"/>
    </location>
</feature>
<dbReference type="OrthoDB" id="4760806at2"/>
<dbReference type="AlphaFoldDB" id="A0A4T3F286"/>
<proteinExistence type="predicted"/>
<evidence type="ECO:0000313" key="4">
    <source>
        <dbReference type="Proteomes" id="UP000309389"/>
    </source>
</evidence>
<dbReference type="Pfam" id="PF13739">
    <property type="entry name" value="PdaC"/>
    <property type="match status" value="1"/>
</dbReference>
<evidence type="ECO:0000256" key="1">
    <source>
        <dbReference type="SAM" id="SignalP"/>
    </source>
</evidence>
<sequence>MRIRMGKVYWALASGLLLMSCREEAPEPLPSESAAATPVPPETPAIVSGARDVREETDDFLFEYSYPVEAGRIPALAAMLDARLERERTSLARQSAEAREDAGDDGFPFNKYSTGVEWQVVADTPRFLSLSASLSSYSGGAHGNYGFDSLVWDREADAALEPVAMFTSLAALEEVLGEDLCDMLNVERATRRGEPIEPGSDDMFDQCVPLSDTTILLGSTNGRAFNRIGVQMGPYVAGPYAESAYEFTLPVTRAVMDTVKEDYRSAFAPRN</sequence>
<evidence type="ECO:0000313" key="3">
    <source>
        <dbReference type="EMBL" id="TIX51353.1"/>
    </source>
</evidence>
<dbReference type="InterPro" id="IPR025303">
    <property type="entry name" value="PdaC"/>
</dbReference>
<keyword evidence="4" id="KW-1185">Reference proteome</keyword>
<evidence type="ECO:0000259" key="2">
    <source>
        <dbReference type="Pfam" id="PF13739"/>
    </source>
</evidence>
<dbReference type="PROSITE" id="PS51257">
    <property type="entry name" value="PROKAR_LIPOPROTEIN"/>
    <property type="match status" value="1"/>
</dbReference>
<organism evidence="3 4">
    <name type="scientific">Alteraurantiacibacter aquimixticola</name>
    <dbReference type="NCBI Taxonomy" id="2489173"/>
    <lineage>
        <taxon>Bacteria</taxon>
        <taxon>Pseudomonadati</taxon>
        <taxon>Pseudomonadota</taxon>
        <taxon>Alphaproteobacteria</taxon>
        <taxon>Sphingomonadales</taxon>
        <taxon>Erythrobacteraceae</taxon>
        <taxon>Alteraurantiacibacter</taxon>
    </lineage>
</organism>
<reference evidence="3 4" key="1">
    <citation type="submission" date="2019-04" db="EMBL/GenBank/DDBJ databases">
        <title>Altererythrobacter aquimixticola sp. nov., isolated from sediment of junction between the ocean and a freshwater spring.</title>
        <authorList>
            <person name="Yoon J.-H."/>
        </authorList>
    </citation>
    <scope>NUCLEOTIDE SEQUENCE [LARGE SCALE GENOMIC DNA]</scope>
    <source>
        <strain evidence="3 4">SSKS-13</strain>
    </source>
</reference>
<protein>
    <submittedName>
        <fullName evidence="3">DUF4163 domain-containing protein</fullName>
    </submittedName>
</protein>
<name>A0A4T3F286_9SPHN</name>
<feature type="domain" description="Deacetylase PdaC" evidence="2">
    <location>
        <begin position="55"/>
        <end position="145"/>
    </location>
</feature>
<feature type="signal peptide" evidence="1">
    <location>
        <begin position="1"/>
        <end position="25"/>
    </location>
</feature>
<dbReference type="Gene3D" id="3.30.565.40">
    <property type="entry name" value="Fervidobacterium nodosum Rt17-B1 like"/>
    <property type="match status" value="1"/>
</dbReference>
<keyword evidence="1" id="KW-0732">Signal</keyword>
<dbReference type="EMBL" id="SSHH01000001">
    <property type="protein sequence ID" value="TIX51353.1"/>
    <property type="molecule type" value="Genomic_DNA"/>
</dbReference>